<dbReference type="EMBL" id="JBBPBM010000233">
    <property type="protein sequence ID" value="KAK8499584.1"/>
    <property type="molecule type" value="Genomic_DNA"/>
</dbReference>
<name>A0ABR2AZB4_9ROSI</name>
<protein>
    <submittedName>
        <fullName evidence="2">Uncharacterized protein</fullName>
    </submittedName>
</protein>
<evidence type="ECO:0000256" key="1">
    <source>
        <dbReference type="SAM" id="MobiDB-lite"/>
    </source>
</evidence>
<gene>
    <name evidence="2" type="ORF">V6N12_000106</name>
</gene>
<organism evidence="2 3">
    <name type="scientific">Hibiscus sabdariffa</name>
    <name type="common">roselle</name>
    <dbReference type="NCBI Taxonomy" id="183260"/>
    <lineage>
        <taxon>Eukaryota</taxon>
        <taxon>Viridiplantae</taxon>
        <taxon>Streptophyta</taxon>
        <taxon>Embryophyta</taxon>
        <taxon>Tracheophyta</taxon>
        <taxon>Spermatophyta</taxon>
        <taxon>Magnoliopsida</taxon>
        <taxon>eudicotyledons</taxon>
        <taxon>Gunneridae</taxon>
        <taxon>Pentapetalae</taxon>
        <taxon>rosids</taxon>
        <taxon>malvids</taxon>
        <taxon>Malvales</taxon>
        <taxon>Malvaceae</taxon>
        <taxon>Malvoideae</taxon>
        <taxon>Hibiscus</taxon>
    </lineage>
</organism>
<comment type="caution">
    <text evidence="2">The sequence shown here is derived from an EMBL/GenBank/DDBJ whole genome shotgun (WGS) entry which is preliminary data.</text>
</comment>
<feature type="region of interest" description="Disordered" evidence="1">
    <location>
        <begin position="20"/>
        <end position="50"/>
    </location>
</feature>
<proteinExistence type="predicted"/>
<sequence>MVTANTSVLPAYELGIQEQPASSCQELDVQKQDSENGVAERQSTEILDQVQPIESVSQARGQAIEASL</sequence>
<evidence type="ECO:0000313" key="2">
    <source>
        <dbReference type="EMBL" id="KAK8499584.1"/>
    </source>
</evidence>
<keyword evidence="3" id="KW-1185">Reference proteome</keyword>
<accession>A0ABR2AZB4</accession>
<reference evidence="2 3" key="1">
    <citation type="journal article" date="2024" name="G3 (Bethesda)">
        <title>Genome assembly of Hibiscus sabdariffa L. provides insights into metabolisms of medicinal natural products.</title>
        <authorList>
            <person name="Kim T."/>
        </authorList>
    </citation>
    <scope>NUCLEOTIDE SEQUENCE [LARGE SCALE GENOMIC DNA]</scope>
    <source>
        <strain evidence="2">TK-2024</strain>
        <tissue evidence="2">Old leaves</tissue>
    </source>
</reference>
<evidence type="ECO:0000313" key="3">
    <source>
        <dbReference type="Proteomes" id="UP001472677"/>
    </source>
</evidence>
<dbReference type="Proteomes" id="UP001472677">
    <property type="component" value="Unassembled WGS sequence"/>
</dbReference>